<dbReference type="PRINTS" id="PR00449">
    <property type="entry name" value="RASTRNSFRMNG"/>
</dbReference>
<dbReference type="InterPro" id="IPR005225">
    <property type="entry name" value="Small_GTP-bd"/>
</dbReference>
<dbReference type="NCBIfam" id="TIGR00231">
    <property type="entry name" value="small_GTP"/>
    <property type="match status" value="1"/>
</dbReference>
<dbReference type="RefSeq" id="XP_022092010.1">
    <property type="nucleotide sequence ID" value="XM_022236318.1"/>
</dbReference>
<dbReference type="SUPFAM" id="SSF52540">
    <property type="entry name" value="P-loop containing nucleoside triphosphate hydrolases"/>
    <property type="match status" value="1"/>
</dbReference>
<dbReference type="Gene3D" id="3.40.50.300">
    <property type="entry name" value="P-loop containing nucleotide triphosphate hydrolases"/>
    <property type="match status" value="1"/>
</dbReference>
<dbReference type="FunFam" id="3.40.50.300:FF:000808">
    <property type="entry name" value="Small GTP-binding protein, putative"/>
    <property type="match status" value="1"/>
</dbReference>
<protein>
    <submittedName>
        <fullName evidence="5">Ras-related protein Rab-22A-like isoform X1</fullName>
    </submittedName>
</protein>
<evidence type="ECO:0000313" key="5">
    <source>
        <dbReference type="RefSeq" id="XP_022092010.1"/>
    </source>
</evidence>
<gene>
    <name evidence="5" type="primary">LOC110980037</name>
</gene>
<dbReference type="GO" id="GO:0003924">
    <property type="term" value="F:GTPase activity"/>
    <property type="evidence" value="ECO:0007669"/>
    <property type="project" value="InterPro"/>
</dbReference>
<dbReference type="SMART" id="SM00173">
    <property type="entry name" value="RAS"/>
    <property type="match status" value="1"/>
</dbReference>
<name>A0A8B7YHZ8_ACAPL</name>
<sequence>MSFSEELGERKNIISRRASGVSTSECNRSFQCRVSHSVHFDSQNSGVGKSSIAHRFVSETFDDNITNTIAAAYFDKKLCVNGDAVKVCIWDTAGGEKVGIFRALAPLYYRGASGIVLVYDITKVQSFQSLTEVWVPALRANTDSDVSLVVVGNKLDLDETRVVPAEVGRNYAEFLNATFIETSAKTGQNVESVLVQLAMKILEKKQPSTANARQRNLIRLSTTSTDEANSSQKTRRRKCRCTLS</sequence>
<feature type="compositionally biased region" description="Polar residues" evidence="3">
    <location>
        <begin position="210"/>
        <end position="232"/>
    </location>
</feature>
<reference evidence="5" key="1">
    <citation type="submission" date="2025-08" db="UniProtKB">
        <authorList>
            <consortium name="RefSeq"/>
        </authorList>
    </citation>
    <scope>IDENTIFICATION</scope>
</reference>
<keyword evidence="2" id="KW-0547">Nucleotide-binding</keyword>
<evidence type="ECO:0000256" key="2">
    <source>
        <dbReference type="ARBA" id="ARBA00022741"/>
    </source>
</evidence>
<proteinExistence type="inferred from homology"/>
<dbReference type="KEGG" id="aplc:110980037"/>
<dbReference type="PROSITE" id="PS51420">
    <property type="entry name" value="RHO"/>
    <property type="match status" value="1"/>
</dbReference>
<evidence type="ECO:0000256" key="1">
    <source>
        <dbReference type="ARBA" id="ARBA00006270"/>
    </source>
</evidence>
<dbReference type="InterPro" id="IPR027417">
    <property type="entry name" value="P-loop_NTPase"/>
</dbReference>
<dbReference type="Pfam" id="PF00071">
    <property type="entry name" value="Ras"/>
    <property type="match status" value="1"/>
</dbReference>
<dbReference type="AlphaFoldDB" id="A0A8B7YHZ8"/>
<dbReference type="PROSITE" id="PS51421">
    <property type="entry name" value="RAS"/>
    <property type="match status" value="1"/>
</dbReference>
<keyword evidence="4" id="KW-1185">Reference proteome</keyword>
<feature type="region of interest" description="Disordered" evidence="3">
    <location>
        <begin position="210"/>
        <end position="244"/>
    </location>
</feature>
<feature type="compositionally biased region" description="Basic residues" evidence="3">
    <location>
        <begin position="233"/>
        <end position="244"/>
    </location>
</feature>
<dbReference type="PANTHER" id="PTHR47978">
    <property type="match status" value="1"/>
</dbReference>
<evidence type="ECO:0000256" key="3">
    <source>
        <dbReference type="SAM" id="MobiDB-lite"/>
    </source>
</evidence>
<dbReference type="OrthoDB" id="63533at2759"/>
<dbReference type="GO" id="GO:0005525">
    <property type="term" value="F:GTP binding"/>
    <property type="evidence" value="ECO:0007669"/>
    <property type="project" value="InterPro"/>
</dbReference>
<evidence type="ECO:0000313" key="4">
    <source>
        <dbReference type="Proteomes" id="UP000694845"/>
    </source>
</evidence>
<dbReference type="PROSITE" id="PS51419">
    <property type="entry name" value="RAB"/>
    <property type="match status" value="1"/>
</dbReference>
<accession>A0A8B7YHZ8</accession>
<dbReference type="SMART" id="SM00175">
    <property type="entry name" value="RAB"/>
    <property type="match status" value="1"/>
</dbReference>
<organism evidence="4 5">
    <name type="scientific">Acanthaster planci</name>
    <name type="common">Crown-of-thorns starfish</name>
    <dbReference type="NCBI Taxonomy" id="133434"/>
    <lineage>
        <taxon>Eukaryota</taxon>
        <taxon>Metazoa</taxon>
        <taxon>Echinodermata</taxon>
        <taxon>Eleutherozoa</taxon>
        <taxon>Asterozoa</taxon>
        <taxon>Asteroidea</taxon>
        <taxon>Valvatacea</taxon>
        <taxon>Valvatida</taxon>
        <taxon>Acanthasteridae</taxon>
        <taxon>Acanthaster</taxon>
    </lineage>
</organism>
<dbReference type="Proteomes" id="UP000694845">
    <property type="component" value="Unplaced"/>
</dbReference>
<dbReference type="GeneID" id="110980037"/>
<comment type="similarity">
    <text evidence="1">Belongs to the small GTPase superfamily. Rab family.</text>
</comment>
<dbReference type="SMART" id="SM00174">
    <property type="entry name" value="RHO"/>
    <property type="match status" value="1"/>
</dbReference>
<dbReference type="InterPro" id="IPR001806">
    <property type="entry name" value="Small_GTPase"/>
</dbReference>